<feature type="domain" description="DUF6534" evidence="2">
    <location>
        <begin position="157"/>
        <end position="242"/>
    </location>
</feature>
<evidence type="ECO:0000313" key="3">
    <source>
        <dbReference type="EMBL" id="KZP20566.1"/>
    </source>
</evidence>
<dbReference type="AlphaFoldDB" id="A0A166J791"/>
<dbReference type="OrthoDB" id="3263055at2759"/>
<protein>
    <recommendedName>
        <fullName evidence="2">DUF6534 domain-containing protein</fullName>
    </recommendedName>
</protein>
<dbReference type="STRING" id="436010.A0A166J791"/>
<dbReference type="EMBL" id="KV417554">
    <property type="protein sequence ID" value="KZP20566.1"/>
    <property type="molecule type" value="Genomic_DNA"/>
</dbReference>
<feature type="transmembrane region" description="Helical" evidence="1">
    <location>
        <begin position="74"/>
        <end position="91"/>
    </location>
</feature>
<evidence type="ECO:0000259" key="2">
    <source>
        <dbReference type="Pfam" id="PF20152"/>
    </source>
</evidence>
<dbReference type="PANTHER" id="PTHR40465">
    <property type="entry name" value="CHROMOSOME 1, WHOLE GENOME SHOTGUN SEQUENCE"/>
    <property type="match status" value="1"/>
</dbReference>
<dbReference type="Pfam" id="PF20152">
    <property type="entry name" value="DUF6534"/>
    <property type="match status" value="1"/>
</dbReference>
<sequence length="293" mass="32332">MGATLIGVILASALWGVTCVQVWMYYTNYPKDPWHLKALVAAVFISDTVHEILICHSIYTYLVTNFGNGAELGIIVWSILIEVLFSVSIILRSRSFLALRVWKFSGKNMYITAVVVLLVVGEFISVLYYTGRAYNLKTYAELAALQGPSMTINALGAAGDVVIAVSLCTMLHKSRTGFKRSDTMVKRLMLFTINTGLLTSICAIASLISIAASPNTFIYIAFFFMMGRLYSNTLMATLNARRAIRTAGTSEEAMSVSLPGVGVPPSRSMNLTVRVDTTRELTRDLRRDEVCMF</sequence>
<keyword evidence="1" id="KW-1133">Transmembrane helix</keyword>
<feature type="transmembrane region" description="Helical" evidence="1">
    <location>
        <begin position="188"/>
        <end position="211"/>
    </location>
</feature>
<feature type="transmembrane region" description="Helical" evidence="1">
    <location>
        <begin position="6"/>
        <end position="26"/>
    </location>
</feature>
<feature type="transmembrane region" description="Helical" evidence="1">
    <location>
        <begin position="150"/>
        <end position="168"/>
    </location>
</feature>
<feature type="transmembrane region" description="Helical" evidence="1">
    <location>
        <begin position="217"/>
        <end position="238"/>
    </location>
</feature>
<organism evidence="3 4">
    <name type="scientific">Athelia psychrophila</name>
    <dbReference type="NCBI Taxonomy" id="1759441"/>
    <lineage>
        <taxon>Eukaryota</taxon>
        <taxon>Fungi</taxon>
        <taxon>Dikarya</taxon>
        <taxon>Basidiomycota</taxon>
        <taxon>Agaricomycotina</taxon>
        <taxon>Agaricomycetes</taxon>
        <taxon>Agaricomycetidae</taxon>
        <taxon>Atheliales</taxon>
        <taxon>Atheliaceae</taxon>
        <taxon>Athelia</taxon>
    </lineage>
</organism>
<feature type="transmembrane region" description="Helical" evidence="1">
    <location>
        <begin position="111"/>
        <end position="130"/>
    </location>
</feature>
<evidence type="ECO:0000256" key="1">
    <source>
        <dbReference type="SAM" id="Phobius"/>
    </source>
</evidence>
<name>A0A166J791_9AGAM</name>
<accession>A0A166J791</accession>
<keyword evidence="1" id="KW-0812">Transmembrane</keyword>
<gene>
    <name evidence="3" type="ORF">FIBSPDRAFT_742198</name>
</gene>
<reference evidence="3 4" key="1">
    <citation type="journal article" date="2016" name="Mol. Biol. Evol.">
        <title>Comparative Genomics of Early-Diverging Mushroom-Forming Fungi Provides Insights into the Origins of Lignocellulose Decay Capabilities.</title>
        <authorList>
            <person name="Nagy L.G."/>
            <person name="Riley R."/>
            <person name="Tritt A."/>
            <person name="Adam C."/>
            <person name="Daum C."/>
            <person name="Floudas D."/>
            <person name="Sun H."/>
            <person name="Yadav J.S."/>
            <person name="Pangilinan J."/>
            <person name="Larsson K.H."/>
            <person name="Matsuura K."/>
            <person name="Barry K."/>
            <person name="Labutti K."/>
            <person name="Kuo R."/>
            <person name="Ohm R.A."/>
            <person name="Bhattacharya S.S."/>
            <person name="Shirouzu T."/>
            <person name="Yoshinaga Y."/>
            <person name="Martin F.M."/>
            <person name="Grigoriev I.V."/>
            <person name="Hibbett D.S."/>
        </authorList>
    </citation>
    <scope>NUCLEOTIDE SEQUENCE [LARGE SCALE GENOMIC DNA]</scope>
    <source>
        <strain evidence="3 4">CBS 109695</strain>
    </source>
</reference>
<dbReference type="InterPro" id="IPR045339">
    <property type="entry name" value="DUF6534"/>
</dbReference>
<keyword evidence="4" id="KW-1185">Reference proteome</keyword>
<evidence type="ECO:0000313" key="4">
    <source>
        <dbReference type="Proteomes" id="UP000076532"/>
    </source>
</evidence>
<dbReference type="Proteomes" id="UP000076532">
    <property type="component" value="Unassembled WGS sequence"/>
</dbReference>
<dbReference type="PANTHER" id="PTHR40465:SF1">
    <property type="entry name" value="DUF6534 DOMAIN-CONTAINING PROTEIN"/>
    <property type="match status" value="1"/>
</dbReference>
<proteinExistence type="predicted"/>
<keyword evidence="1" id="KW-0472">Membrane</keyword>